<dbReference type="GO" id="GO:0016491">
    <property type="term" value="F:oxidoreductase activity"/>
    <property type="evidence" value="ECO:0007669"/>
    <property type="project" value="UniProtKB-KW"/>
</dbReference>
<dbReference type="Proteomes" id="UP001589688">
    <property type="component" value="Unassembled WGS sequence"/>
</dbReference>
<dbReference type="Pfam" id="PF00106">
    <property type="entry name" value="adh_short"/>
    <property type="match status" value="1"/>
</dbReference>
<dbReference type="EC" id="1.-.-.-" evidence="3"/>
<name>A0ABV5ZHZ6_9BACT</name>
<dbReference type="PANTHER" id="PTHR42901:SF1">
    <property type="entry name" value="ALCOHOL DEHYDROGENASE"/>
    <property type="match status" value="1"/>
</dbReference>
<accession>A0ABV5ZHZ6</accession>
<organism evidence="3 4">
    <name type="scientific">Hallella seregens ATCC 51272</name>
    <dbReference type="NCBI Taxonomy" id="1336250"/>
    <lineage>
        <taxon>Bacteria</taxon>
        <taxon>Pseudomonadati</taxon>
        <taxon>Bacteroidota</taxon>
        <taxon>Bacteroidia</taxon>
        <taxon>Bacteroidales</taxon>
        <taxon>Prevotellaceae</taxon>
        <taxon>Hallella</taxon>
    </lineage>
</organism>
<reference evidence="3 4" key="1">
    <citation type="submission" date="2024-09" db="EMBL/GenBank/DDBJ databases">
        <authorList>
            <person name="Sun Q."/>
            <person name="Mori K."/>
        </authorList>
    </citation>
    <scope>NUCLEOTIDE SEQUENCE [LARGE SCALE GENOMIC DNA]</scope>
    <source>
        <strain evidence="3 4">ATCC 51272</strain>
    </source>
</reference>
<evidence type="ECO:0000256" key="1">
    <source>
        <dbReference type="ARBA" id="ARBA00006484"/>
    </source>
</evidence>
<evidence type="ECO:0000313" key="3">
    <source>
        <dbReference type="EMBL" id="MFB9896955.1"/>
    </source>
</evidence>
<gene>
    <name evidence="3" type="ORF">ACFFK8_03765</name>
</gene>
<dbReference type="Gene3D" id="3.40.50.720">
    <property type="entry name" value="NAD(P)-binding Rossmann-like Domain"/>
    <property type="match status" value="1"/>
</dbReference>
<dbReference type="PROSITE" id="PS51257">
    <property type="entry name" value="PROKAR_LIPOPROTEIN"/>
    <property type="match status" value="1"/>
</dbReference>
<dbReference type="PANTHER" id="PTHR42901">
    <property type="entry name" value="ALCOHOL DEHYDROGENASE"/>
    <property type="match status" value="1"/>
</dbReference>
<protein>
    <submittedName>
        <fullName evidence="3">SDR family NAD(P)-dependent oxidoreductase</fullName>
        <ecNumber evidence="3">1.-.-.-</ecNumber>
    </submittedName>
</protein>
<evidence type="ECO:0000313" key="4">
    <source>
        <dbReference type="Proteomes" id="UP001589688"/>
    </source>
</evidence>
<dbReference type="SUPFAM" id="SSF51735">
    <property type="entry name" value="NAD(P)-binding Rossmann-fold domains"/>
    <property type="match status" value="1"/>
</dbReference>
<keyword evidence="2 3" id="KW-0560">Oxidoreductase</keyword>
<dbReference type="RefSeq" id="WP_005847222.1">
    <property type="nucleotide sequence ID" value="NZ_JADU01000008.1"/>
</dbReference>
<dbReference type="EMBL" id="JBHLZF010000001">
    <property type="protein sequence ID" value="MFB9896955.1"/>
    <property type="molecule type" value="Genomic_DNA"/>
</dbReference>
<dbReference type="InterPro" id="IPR002347">
    <property type="entry name" value="SDR_fam"/>
</dbReference>
<comment type="similarity">
    <text evidence="1">Belongs to the short-chain dehydrogenases/reductases (SDR) family.</text>
</comment>
<evidence type="ECO:0000256" key="2">
    <source>
        <dbReference type="ARBA" id="ARBA00023002"/>
    </source>
</evidence>
<comment type="caution">
    <text evidence="3">The sequence shown here is derived from an EMBL/GenBank/DDBJ whole genome shotgun (WGS) entry which is preliminary data.</text>
</comment>
<dbReference type="PRINTS" id="PR00081">
    <property type="entry name" value="GDHRDH"/>
</dbReference>
<keyword evidence="4" id="KW-1185">Reference proteome</keyword>
<dbReference type="InterPro" id="IPR036291">
    <property type="entry name" value="NAD(P)-bd_dom_sf"/>
</dbReference>
<dbReference type="CDD" id="cd05233">
    <property type="entry name" value="SDR_c"/>
    <property type="match status" value="1"/>
</dbReference>
<proteinExistence type="inferred from homology"/>
<sequence length="244" mass="27429">MKRILIVGGANGIGLSMACLLAERDETEKVYIIDKAPLDKAFASPKIESRQFDLTAEDYSILDAYEDIDGLIITAGFGRLALFEDIDERMIATYFQVNTIPVIRIIKHFYHKLKSDNDFFCGVMVSIAGFMSSPFFSLYGATKAALKIFIESVNVELEKGGSPNRILNVSPGSIKGTSFSQGKTDLAVTAPLARDILLHMEAKDDLFIPQYDEVFHEVLERYHHDFRKEGLHSYDYKVASKRIK</sequence>